<comment type="caution">
    <text evidence="1">The sequence shown here is derived from an EMBL/GenBank/DDBJ whole genome shotgun (WGS) entry which is preliminary data.</text>
</comment>
<name>A0A4Y2HF79_ARAVE</name>
<organism evidence="1 2">
    <name type="scientific">Araneus ventricosus</name>
    <name type="common">Orbweaver spider</name>
    <name type="synonym">Epeira ventricosa</name>
    <dbReference type="NCBI Taxonomy" id="182803"/>
    <lineage>
        <taxon>Eukaryota</taxon>
        <taxon>Metazoa</taxon>
        <taxon>Ecdysozoa</taxon>
        <taxon>Arthropoda</taxon>
        <taxon>Chelicerata</taxon>
        <taxon>Arachnida</taxon>
        <taxon>Araneae</taxon>
        <taxon>Araneomorphae</taxon>
        <taxon>Entelegynae</taxon>
        <taxon>Araneoidea</taxon>
        <taxon>Araneidae</taxon>
        <taxon>Araneus</taxon>
    </lineage>
</organism>
<proteinExistence type="predicted"/>
<feature type="non-terminal residue" evidence="1">
    <location>
        <position position="1"/>
    </location>
</feature>
<dbReference type="EMBL" id="BGPR01102707">
    <property type="protein sequence ID" value="GBM63964.1"/>
    <property type="molecule type" value="Genomic_DNA"/>
</dbReference>
<accession>A0A4Y2HF79</accession>
<evidence type="ECO:0000313" key="2">
    <source>
        <dbReference type="Proteomes" id="UP000499080"/>
    </source>
</evidence>
<keyword evidence="2" id="KW-1185">Reference proteome</keyword>
<dbReference type="AlphaFoldDB" id="A0A4Y2HF79"/>
<gene>
    <name evidence="1" type="ORF">AVEN_85659_1</name>
</gene>
<sequence length="214" mass="24349">EVTDTAYVTMQRYFVKRDMSRDFAPGVCVMSLAEWERLKSVQDDVSKSFYSVLFGKTFRAKVLEEIKRQNPPSASGDSLTPSDAEMVLTTSLVEVLKSYIEDGIQKIFDCDGCNRNLGNQLGHDCIYMSFNLRIKRYGELSICNIDFNALGRDFVKQNIGICNYISGNFIDKLDAEFLIQSAAELYIADDPNVWEMSLFCERNHCCVCPSILYI</sequence>
<dbReference type="OrthoDB" id="6414117at2759"/>
<dbReference type="Proteomes" id="UP000499080">
    <property type="component" value="Unassembled WGS sequence"/>
</dbReference>
<evidence type="ECO:0000313" key="1">
    <source>
        <dbReference type="EMBL" id="GBM63964.1"/>
    </source>
</evidence>
<reference evidence="1 2" key="1">
    <citation type="journal article" date="2019" name="Sci. Rep.">
        <title>Orb-weaving spider Araneus ventricosus genome elucidates the spidroin gene catalogue.</title>
        <authorList>
            <person name="Kono N."/>
            <person name="Nakamura H."/>
            <person name="Ohtoshi R."/>
            <person name="Moran D.A.P."/>
            <person name="Shinohara A."/>
            <person name="Yoshida Y."/>
            <person name="Fujiwara M."/>
            <person name="Mori M."/>
            <person name="Tomita M."/>
            <person name="Arakawa K."/>
        </authorList>
    </citation>
    <scope>NUCLEOTIDE SEQUENCE [LARGE SCALE GENOMIC DNA]</scope>
</reference>
<protein>
    <submittedName>
        <fullName evidence="1">Uncharacterized protein</fullName>
    </submittedName>
</protein>